<protein>
    <submittedName>
        <fullName evidence="1">Uncharacterized protein</fullName>
    </submittedName>
</protein>
<organism evidence="1 2">
    <name type="scientific">Xenoophorus captivus</name>
    <dbReference type="NCBI Taxonomy" id="1517983"/>
    <lineage>
        <taxon>Eukaryota</taxon>
        <taxon>Metazoa</taxon>
        <taxon>Chordata</taxon>
        <taxon>Craniata</taxon>
        <taxon>Vertebrata</taxon>
        <taxon>Euteleostomi</taxon>
        <taxon>Actinopterygii</taxon>
        <taxon>Neopterygii</taxon>
        <taxon>Teleostei</taxon>
        <taxon>Neoteleostei</taxon>
        <taxon>Acanthomorphata</taxon>
        <taxon>Ovalentaria</taxon>
        <taxon>Atherinomorphae</taxon>
        <taxon>Cyprinodontiformes</taxon>
        <taxon>Goodeidae</taxon>
        <taxon>Xenoophorus</taxon>
    </lineage>
</organism>
<dbReference type="Proteomes" id="UP001434883">
    <property type="component" value="Unassembled WGS sequence"/>
</dbReference>
<sequence length="101" mass="11554">MFAYIKLVSGCHYCCSCIFKERCIILTALINPITGKKARMHWIPHKPKDSTESYSTYQSVISDFAYLVSVQEKVHFQVLSGQLCILSDTFISYWFCRLSGG</sequence>
<comment type="caution">
    <text evidence="1">The sequence shown here is derived from an EMBL/GenBank/DDBJ whole genome shotgun (WGS) entry which is preliminary data.</text>
</comment>
<proteinExistence type="predicted"/>
<reference evidence="1 2" key="1">
    <citation type="submission" date="2021-06" db="EMBL/GenBank/DDBJ databases">
        <authorList>
            <person name="Palmer J.M."/>
        </authorList>
    </citation>
    <scope>NUCLEOTIDE SEQUENCE [LARGE SCALE GENOMIC DNA]</scope>
    <source>
        <strain evidence="1 2">XC_2019</strain>
        <tissue evidence="1">Muscle</tissue>
    </source>
</reference>
<keyword evidence="2" id="KW-1185">Reference proteome</keyword>
<accession>A0ABV0SGE3</accession>
<name>A0ABV0SGE3_9TELE</name>
<evidence type="ECO:0000313" key="2">
    <source>
        <dbReference type="Proteomes" id="UP001434883"/>
    </source>
</evidence>
<gene>
    <name evidence="1" type="ORF">XENOCAPTIV_006451</name>
</gene>
<evidence type="ECO:0000313" key="1">
    <source>
        <dbReference type="EMBL" id="MEQ2218663.1"/>
    </source>
</evidence>
<dbReference type="EMBL" id="JAHRIN010077335">
    <property type="protein sequence ID" value="MEQ2218663.1"/>
    <property type="molecule type" value="Genomic_DNA"/>
</dbReference>